<evidence type="ECO:0000313" key="5">
    <source>
        <dbReference type="EMBL" id="TDP63317.1"/>
    </source>
</evidence>
<keyword evidence="2" id="KW-1133">Transmembrane helix</keyword>
<feature type="domain" description="GGDEF" evidence="4">
    <location>
        <begin position="469"/>
        <end position="610"/>
    </location>
</feature>
<gene>
    <name evidence="5" type="ORF">DES47_105322</name>
</gene>
<keyword evidence="2" id="KW-0812">Transmembrane</keyword>
<evidence type="ECO:0000259" key="4">
    <source>
        <dbReference type="PROSITE" id="PS50887"/>
    </source>
</evidence>
<dbReference type="PANTHER" id="PTHR45138">
    <property type="entry name" value="REGULATORY COMPONENTS OF SENSORY TRANSDUCTION SYSTEM"/>
    <property type="match status" value="1"/>
</dbReference>
<sequence length="610" mass="67691">MRSREPLFRSLAESLTRRMVVLGLLCALIAAALQMSWVYHAERKAFDEQMHSVAQTHLQLLSSSLWDIEPRHVQSLLDNIAAAPQVQYVLLEAGTGQQFRAGPRDAHDRDPDHAGVTLTVPSPGAPGQSLGRLHIDFNQDYLHWQLARAALQVGLISGLLTLVLGVANNLMVRRLLLKPMGQIARFAVALAPGKLPPELQLQRPARDHRDEIDLVADGFLTLQKEIAHYVDERTRHETALARQAAELDQAFRQRTAELQAMTRYLEVLSLSSNRFMTVSLDAYAELMRNTLGEMVEHIPRCDLAVAEQLDSASPLLWRYVHQAPGHGTTALVEGQELPPGLIGELAPGWAHCRIRGLDEATPAQALAMQRQGARAMAWCAYRGADSTRVMVALSGQPQRWAELNDKLTQMAADMLFNSMRRRRDQLTMEHMHRELQHLSHTDPLTGLANRRHFDQVKLEETRRALRNGLPLAVVSVDLDHFKAYNDSYGHGQGDSCLVTIAQLMRDTFHRAGELPARLGGEEFTVLLPGQSLAMAAAHAERLRARVVELALPHRDSPLGVVSVSIGLACLNVEPSMPEHSAEEQIAAVLEAADRALYEAKRAGRNRVQVG</sequence>
<dbReference type="GO" id="GO:0005886">
    <property type="term" value="C:plasma membrane"/>
    <property type="evidence" value="ECO:0007669"/>
    <property type="project" value="TreeGrafter"/>
</dbReference>
<dbReference type="GO" id="GO:0007165">
    <property type="term" value="P:signal transduction"/>
    <property type="evidence" value="ECO:0007669"/>
    <property type="project" value="InterPro"/>
</dbReference>
<dbReference type="InterPro" id="IPR050469">
    <property type="entry name" value="Diguanylate_Cyclase"/>
</dbReference>
<evidence type="ECO:0000259" key="3">
    <source>
        <dbReference type="PROSITE" id="PS50885"/>
    </source>
</evidence>
<protein>
    <recommendedName>
        <fullName evidence="1">diguanylate cyclase</fullName>
        <ecNumber evidence="1">2.7.7.65</ecNumber>
    </recommendedName>
</protein>
<proteinExistence type="predicted"/>
<dbReference type="InterPro" id="IPR043128">
    <property type="entry name" value="Rev_trsase/Diguanyl_cyclase"/>
</dbReference>
<dbReference type="Gene3D" id="3.30.70.270">
    <property type="match status" value="1"/>
</dbReference>
<dbReference type="PROSITE" id="PS50887">
    <property type="entry name" value="GGDEF"/>
    <property type="match status" value="1"/>
</dbReference>
<dbReference type="EC" id="2.7.7.65" evidence="1"/>
<name>A0A4R6QJI5_9BURK</name>
<dbReference type="InParanoid" id="A0A4R6QJI5"/>
<dbReference type="Proteomes" id="UP000295361">
    <property type="component" value="Unassembled WGS sequence"/>
</dbReference>
<comment type="caution">
    <text evidence="5">The sequence shown here is derived from an EMBL/GenBank/DDBJ whole genome shotgun (WGS) entry which is preliminary data.</text>
</comment>
<keyword evidence="6" id="KW-1185">Reference proteome</keyword>
<dbReference type="PANTHER" id="PTHR45138:SF24">
    <property type="entry name" value="DIGUANYLATE CYCLASE DGCC-RELATED"/>
    <property type="match status" value="1"/>
</dbReference>
<dbReference type="GO" id="GO:0043709">
    <property type="term" value="P:cell adhesion involved in single-species biofilm formation"/>
    <property type="evidence" value="ECO:0007669"/>
    <property type="project" value="TreeGrafter"/>
</dbReference>
<dbReference type="PROSITE" id="PS50885">
    <property type="entry name" value="HAMP"/>
    <property type="match status" value="1"/>
</dbReference>
<dbReference type="CDD" id="cd01949">
    <property type="entry name" value="GGDEF"/>
    <property type="match status" value="1"/>
</dbReference>
<dbReference type="FunFam" id="3.30.70.270:FF:000001">
    <property type="entry name" value="Diguanylate cyclase domain protein"/>
    <property type="match status" value="1"/>
</dbReference>
<dbReference type="AlphaFoldDB" id="A0A4R6QJI5"/>
<accession>A0A4R6QJI5</accession>
<organism evidence="5 6">
    <name type="scientific">Roseateles toxinivorans</name>
    <dbReference type="NCBI Taxonomy" id="270368"/>
    <lineage>
        <taxon>Bacteria</taxon>
        <taxon>Pseudomonadati</taxon>
        <taxon>Pseudomonadota</taxon>
        <taxon>Betaproteobacteria</taxon>
        <taxon>Burkholderiales</taxon>
        <taxon>Sphaerotilaceae</taxon>
        <taxon>Roseateles</taxon>
    </lineage>
</organism>
<dbReference type="Gene3D" id="6.10.340.10">
    <property type="match status" value="1"/>
</dbReference>
<feature type="transmembrane region" description="Helical" evidence="2">
    <location>
        <begin position="20"/>
        <end position="40"/>
    </location>
</feature>
<dbReference type="SUPFAM" id="SSF55073">
    <property type="entry name" value="Nucleotide cyclase"/>
    <property type="match status" value="1"/>
</dbReference>
<dbReference type="Pfam" id="PF00990">
    <property type="entry name" value="GGDEF"/>
    <property type="match status" value="1"/>
</dbReference>
<evidence type="ECO:0000256" key="2">
    <source>
        <dbReference type="SAM" id="Phobius"/>
    </source>
</evidence>
<feature type="domain" description="HAMP" evidence="3">
    <location>
        <begin position="174"/>
        <end position="231"/>
    </location>
</feature>
<dbReference type="OrthoDB" id="9813903at2"/>
<dbReference type="InterPro" id="IPR000160">
    <property type="entry name" value="GGDEF_dom"/>
</dbReference>
<dbReference type="RefSeq" id="WP_133702492.1">
    <property type="nucleotide sequence ID" value="NZ_SNXS01000005.1"/>
</dbReference>
<dbReference type="GO" id="GO:1902201">
    <property type="term" value="P:negative regulation of bacterial-type flagellum-dependent cell motility"/>
    <property type="evidence" value="ECO:0007669"/>
    <property type="project" value="TreeGrafter"/>
</dbReference>
<dbReference type="InterPro" id="IPR003660">
    <property type="entry name" value="HAMP_dom"/>
</dbReference>
<dbReference type="NCBIfam" id="TIGR00254">
    <property type="entry name" value="GGDEF"/>
    <property type="match status" value="1"/>
</dbReference>
<dbReference type="GO" id="GO:0052621">
    <property type="term" value="F:diguanylate cyclase activity"/>
    <property type="evidence" value="ECO:0007669"/>
    <property type="project" value="UniProtKB-EC"/>
</dbReference>
<dbReference type="SMART" id="SM00267">
    <property type="entry name" value="GGDEF"/>
    <property type="match status" value="1"/>
</dbReference>
<dbReference type="EMBL" id="SNXS01000005">
    <property type="protein sequence ID" value="TDP63317.1"/>
    <property type="molecule type" value="Genomic_DNA"/>
</dbReference>
<keyword evidence="2" id="KW-0472">Membrane</keyword>
<evidence type="ECO:0000313" key="6">
    <source>
        <dbReference type="Proteomes" id="UP000295361"/>
    </source>
</evidence>
<evidence type="ECO:0000256" key="1">
    <source>
        <dbReference type="ARBA" id="ARBA00012528"/>
    </source>
</evidence>
<dbReference type="InterPro" id="IPR029787">
    <property type="entry name" value="Nucleotide_cyclase"/>
</dbReference>
<reference evidence="5 6" key="1">
    <citation type="submission" date="2019-03" db="EMBL/GenBank/DDBJ databases">
        <title>Genomic Encyclopedia of Type Strains, Phase IV (KMG-IV): sequencing the most valuable type-strain genomes for metagenomic binning, comparative biology and taxonomic classification.</title>
        <authorList>
            <person name="Goeker M."/>
        </authorList>
    </citation>
    <scope>NUCLEOTIDE SEQUENCE [LARGE SCALE GENOMIC DNA]</scope>
    <source>
        <strain evidence="5 6">DSM 16998</strain>
    </source>
</reference>